<dbReference type="RefSeq" id="WP_143371576.1">
    <property type="nucleotide sequence ID" value="NZ_VJVZ01000001.1"/>
</dbReference>
<dbReference type="OrthoDB" id="7173315at2"/>
<dbReference type="InterPro" id="IPR051803">
    <property type="entry name" value="TA_system_RelE-like_toxin"/>
</dbReference>
<keyword evidence="5" id="KW-1185">Reference proteome</keyword>
<dbReference type="Gene3D" id="3.30.2310.20">
    <property type="entry name" value="RelE-like"/>
    <property type="match status" value="1"/>
</dbReference>
<proteinExistence type="inferred from homology"/>
<comment type="caution">
    <text evidence="4">The sequence shown here is derived from an EMBL/GenBank/DDBJ whole genome shotgun (WGS) entry which is preliminary data.</text>
</comment>
<dbReference type="Proteomes" id="UP000320643">
    <property type="component" value="Unassembled WGS sequence"/>
</dbReference>
<evidence type="ECO:0000313" key="5">
    <source>
        <dbReference type="Proteomes" id="UP000320643"/>
    </source>
</evidence>
<evidence type="ECO:0000256" key="1">
    <source>
        <dbReference type="ARBA" id="ARBA00006226"/>
    </source>
</evidence>
<dbReference type="InterPro" id="IPR028344">
    <property type="entry name" value="ParE1/4"/>
</dbReference>
<reference evidence="4 5" key="1">
    <citation type="submission" date="2019-07" db="EMBL/GenBank/DDBJ databases">
        <title>Flavobacterium sp. nov., isolated from glacier ice.</title>
        <authorList>
            <person name="Liu Q."/>
            <person name="Xin Y.-H."/>
        </authorList>
    </citation>
    <scope>NUCLEOTIDE SEQUENCE [LARGE SCALE GENOMIC DNA]</scope>
    <source>
        <strain evidence="4 5">ZT4R6</strain>
    </source>
</reference>
<accession>A0A552VAG9</accession>
<organism evidence="4 5">
    <name type="scientific">Flavobacterium zepuense</name>
    <dbReference type="NCBI Taxonomy" id="2593302"/>
    <lineage>
        <taxon>Bacteria</taxon>
        <taxon>Pseudomonadati</taxon>
        <taxon>Bacteroidota</taxon>
        <taxon>Flavobacteriia</taxon>
        <taxon>Flavobacteriales</taxon>
        <taxon>Flavobacteriaceae</taxon>
        <taxon>Flavobacterium</taxon>
    </lineage>
</organism>
<dbReference type="PANTHER" id="PTHR33755">
    <property type="entry name" value="TOXIN PARE1-RELATED"/>
    <property type="match status" value="1"/>
</dbReference>
<dbReference type="PANTHER" id="PTHR33755:SF9">
    <property type="entry name" value="TOXIN PARE1"/>
    <property type="match status" value="1"/>
</dbReference>
<dbReference type="EMBL" id="VJVZ01000001">
    <property type="protein sequence ID" value="TRW27350.1"/>
    <property type="molecule type" value="Genomic_DNA"/>
</dbReference>
<dbReference type="Pfam" id="PF05016">
    <property type="entry name" value="ParE_toxin"/>
    <property type="match status" value="1"/>
</dbReference>
<keyword evidence="2" id="KW-1277">Toxin-antitoxin system</keyword>
<dbReference type="InterPro" id="IPR035093">
    <property type="entry name" value="RelE/ParE_toxin_dom_sf"/>
</dbReference>
<dbReference type="AlphaFoldDB" id="A0A552VAG9"/>
<dbReference type="InterPro" id="IPR007712">
    <property type="entry name" value="RelE/ParE_toxin"/>
</dbReference>
<protein>
    <recommendedName>
        <fullName evidence="3">Toxin</fullName>
    </recommendedName>
</protein>
<evidence type="ECO:0000313" key="4">
    <source>
        <dbReference type="EMBL" id="TRW27350.1"/>
    </source>
</evidence>
<evidence type="ECO:0000256" key="2">
    <source>
        <dbReference type="ARBA" id="ARBA00022649"/>
    </source>
</evidence>
<dbReference type="PIRSF" id="PIRSF029218">
    <property type="entry name" value="ParE"/>
    <property type="match status" value="1"/>
</dbReference>
<evidence type="ECO:0000256" key="3">
    <source>
        <dbReference type="PIRNR" id="PIRNR029218"/>
    </source>
</evidence>
<name>A0A552VAG9_9FLAO</name>
<comment type="similarity">
    <text evidence="1 3">Belongs to the RelE toxin family.</text>
</comment>
<gene>
    <name evidence="4" type="ORF">FMM05_01545</name>
</gene>
<sequence length="98" mass="11625">MAKYYFTNRAVDDLSDIWNYTFDAWSEQQADKYYELLSDGCQQLANNPNLGKLYTEIGNLLLGYKLGEHVVFYTIINNEEIEIVRILHSRMDLKKKFY</sequence>